<dbReference type="EC" id="2.1.1.223" evidence="6"/>
<dbReference type="Pfam" id="PF05175">
    <property type="entry name" value="MTS"/>
    <property type="match status" value="1"/>
</dbReference>
<dbReference type="Proteomes" id="UP000681610">
    <property type="component" value="Unassembled WGS sequence"/>
</dbReference>
<dbReference type="InterPro" id="IPR022882">
    <property type="entry name" value="tRNA_adenine-N6_MeTrfase"/>
</dbReference>
<protein>
    <recommendedName>
        <fullName evidence="6">tRNA1(Val) (adenine(37)-N6)-methyltransferase</fullName>
        <ecNumber evidence="6">2.1.1.223</ecNumber>
    </recommendedName>
    <alternativeName>
        <fullName evidence="6">tRNA m6A37 methyltransferase</fullName>
    </alternativeName>
</protein>
<proteinExistence type="inferred from homology"/>
<dbReference type="RefSeq" id="WP_208058334.1">
    <property type="nucleotide sequence ID" value="NZ_JAGDYP010000003.1"/>
</dbReference>
<dbReference type="InterPro" id="IPR050210">
    <property type="entry name" value="tRNA_Adenine-N(6)_MTase"/>
</dbReference>
<evidence type="ECO:0000256" key="1">
    <source>
        <dbReference type="ARBA" id="ARBA00022490"/>
    </source>
</evidence>
<dbReference type="InterPro" id="IPR002052">
    <property type="entry name" value="DNA_methylase_N6_adenine_CS"/>
</dbReference>
<organism evidence="8 9">
    <name type="scientific">Capnocytophaga bilenii</name>
    <dbReference type="NCBI Taxonomy" id="2819369"/>
    <lineage>
        <taxon>Bacteria</taxon>
        <taxon>Pseudomonadati</taxon>
        <taxon>Bacteroidota</taxon>
        <taxon>Flavobacteriia</taxon>
        <taxon>Flavobacteriales</taxon>
        <taxon>Flavobacteriaceae</taxon>
        <taxon>Capnocytophaga</taxon>
    </lineage>
</organism>
<keyword evidence="1 6" id="KW-0963">Cytoplasm</keyword>
<evidence type="ECO:0000256" key="2">
    <source>
        <dbReference type="ARBA" id="ARBA00022603"/>
    </source>
</evidence>
<gene>
    <name evidence="8" type="ORF">J4N46_04565</name>
</gene>
<dbReference type="PROSITE" id="PS00092">
    <property type="entry name" value="N6_MTASE"/>
    <property type="match status" value="1"/>
</dbReference>
<evidence type="ECO:0000256" key="3">
    <source>
        <dbReference type="ARBA" id="ARBA00022679"/>
    </source>
</evidence>
<sequence>MYFRFKQFDIKQAATAMKVGTDAVLLGAWVPIAPYHKTLDVGAGTGLLSLMLAQRCPTAMIDAVEIDGVAYAECVENFTNSNWAVRLRAHCISFQDFVLCAAGDYDLIISNPPFYRAAYKSGNEQRDRARFTDGLSFAELVEGVAKLLAETGYFAVILPYSEEAYFMELAQQQGLYPQRLLRTRGNATAPLKRSLILFAKKELAEVVAEELVIEQVRGEYTEAYKALTRDFYLKF</sequence>
<keyword evidence="5 6" id="KW-0819">tRNA processing</keyword>
<dbReference type="PANTHER" id="PTHR47739:SF1">
    <property type="entry name" value="TRNA1(VAL) (ADENINE(37)-N6)-METHYLTRANSFERASE"/>
    <property type="match status" value="1"/>
</dbReference>
<evidence type="ECO:0000256" key="6">
    <source>
        <dbReference type="HAMAP-Rule" id="MF_01872"/>
    </source>
</evidence>
<reference evidence="8 9" key="1">
    <citation type="submission" date="2021-03" db="EMBL/GenBank/DDBJ databases">
        <title>Isolation and description of Capnocytophaga bilenii sp. nov., a novel Capnocytophaga species, isolated from a gingivitis subject.</title>
        <authorList>
            <person name="Antezack A."/>
            <person name="Monnet-Corti V."/>
            <person name="La Scola B."/>
        </authorList>
    </citation>
    <scope>NUCLEOTIDE SEQUENCE [LARGE SCALE GENOMIC DNA]</scope>
    <source>
        <strain evidence="8 9">Marseille-Q4570</strain>
    </source>
</reference>
<dbReference type="GO" id="GO:0032259">
    <property type="term" value="P:methylation"/>
    <property type="evidence" value="ECO:0007669"/>
    <property type="project" value="UniProtKB-KW"/>
</dbReference>
<evidence type="ECO:0000313" key="9">
    <source>
        <dbReference type="Proteomes" id="UP000681610"/>
    </source>
</evidence>
<dbReference type="SUPFAM" id="SSF53335">
    <property type="entry name" value="S-adenosyl-L-methionine-dependent methyltransferases"/>
    <property type="match status" value="1"/>
</dbReference>
<keyword evidence="4 6" id="KW-0949">S-adenosyl-L-methionine</keyword>
<comment type="catalytic activity">
    <reaction evidence="6">
        <text>adenosine(37) in tRNA1(Val) + S-adenosyl-L-methionine = N(6)-methyladenosine(37) in tRNA1(Val) + S-adenosyl-L-homocysteine + H(+)</text>
        <dbReference type="Rhea" id="RHEA:43160"/>
        <dbReference type="Rhea" id="RHEA-COMP:10369"/>
        <dbReference type="Rhea" id="RHEA-COMP:10370"/>
        <dbReference type="ChEBI" id="CHEBI:15378"/>
        <dbReference type="ChEBI" id="CHEBI:57856"/>
        <dbReference type="ChEBI" id="CHEBI:59789"/>
        <dbReference type="ChEBI" id="CHEBI:74411"/>
        <dbReference type="ChEBI" id="CHEBI:74449"/>
        <dbReference type="EC" id="2.1.1.223"/>
    </reaction>
</comment>
<feature type="domain" description="Methyltransferase small" evidence="7">
    <location>
        <begin position="34"/>
        <end position="117"/>
    </location>
</feature>
<comment type="caution">
    <text evidence="8">The sequence shown here is derived from an EMBL/GenBank/DDBJ whole genome shotgun (WGS) entry which is preliminary data.</text>
</comment>
<dbReference type="HAMAP" id="MF_01872">
    <property type="entry name" value="tRNA_methyltr_YfiC"/>
    <property type="match status" value="1"/>
</dbReference>
<dbReference type="InterPro" id="IPR029063">
    <property type="entry name" value="SAM-dependent_MTases_sf"/>
</dbReference>
<dbReference type="EMBL" id="JAGDYP010000003">
    <property type="protein sequence ID" value="MBO1883710.1"/>
    <property type="molecule type" value="Genomic_DNA"/>
</dbReference>
<keyword evidence="2 6" id="KW-0489">Methyltransferase</keyword>
<dbReference type="PANTHER" id="PTHR47739">
    <property type="entry name" value="TRNA1(VAL) (ADENINE(37)-N6)-METHYLTRANSFERASE"/>
    <property type="match status" value="1"/>
</dbReference>
<keyword evidence="9" id="KW-1185">Reference proteome</keyword>
<evidence type="ECO:0000256" key="5">
    <source>
        <dbReference type="ARBA" id="ARBA00022694"/>
    </source>
</evidence>
<comment type="function">
    <text evidence="6">Specifically methylates the adenine in position 37 of tRNA(1)(Val) (anticodon cmo5UAC).</text>
</comment>
<name>A0ABS3PWK3_9FLAO</name>
<dbReference type="GO" id="GO:0008168">
    <property type="term" value="F:methyltransferase activity"/>
    <property type="evidence" value="ECO:0007669"/>
    <property type="project" value="UniProtKB-KW"/>
</dbReference>
<comment type="subcellular location">
    <subcellularLocation>
        <location evidence="6">Cytoplasm</location>
    </subcellularLocation>
</comment>
<dbReference type="Gene3D" id="3.40.50.150">
    <property type="entry name" value="Vaccinia Virus protein VP39"/>
    <property type="match status" value="1"/>
</dbReference>
<keyword evidence="3 6" id="KW-0808">Transferase</keyword>
<evidence type="ECO:0000313" key="8">
    <source>
        <dbReference type="EMBL" id="MBO1883710.1"/>
    </source>
</evidence>
<accession>A0ABS3PWK3</accession>
<dbReference type="InterPro" id="IPR007848">
    <property type="entry name" value="Small_mtfrase_dom"/>
</dbReference>
<comment type="similarity">
    <text evidence="6">Belongs to the methyltransferase superfamily. tRNA (adenine-N(6)-)-methyltransferase family.</text>
</comment>
<evidence type="ECO:0000259" key="7">
    <source>
        <dbReference type="Pfam" id="PF05175"/>
    </source>
</evidence>
<evidence type="ECO:0000256" key="4">
    <source>
        <dbReference type="ARBA" id="ARBA00022691"/>
    </source>
</evidence>
<dbReference type="CDD" id="cd02440">
    <property type="entry name" value="AdoMet_MTases"/>
    <property type="match status" value="1"/>
</dbReference>